<gene>
    <name evidence="1" type="ORF">N8T08_003989</name>
</gene>
<accession>A0ACC3B5Q3</accession>
<evidence type="ECO:0000313" key="1">
    <source>
        <dbReference type="EMBL" id="KAK1145751.1"/>
    </source>
</evidence>
<organism evidence="1 2">
    <name type="scientific">Aspergillus melleus</name>
    <dbReference type="NCBI Taxonomy" id="138277"/>
    <lineage>
        <taxon>Eukaryota</taxon>
        <taxon>Fungi</taxon>
        <taxon>Dikarya</taxon>
        <taxon>Ascomycota</taxon>
        <taxon>Pezizomycotina</taxon>
        <taxon>Eurotiomycetes</taxon>
        <taxon>Eurotiomycetidae</taxon>
        <taxon>Eurotiales</taxon>
        <taxon>Aspergillaceae</taxon>
        <taxon>Aspergillus</taxon>
        <taxon>Aspergillus subgen. Circumdati</taxon>
    </lineage>
</organism>
<dbReference type="EMBL" id="JAOPJF010000022">
    <property type="protein sequence ID" value="KAK1145751.1"/>
    <property type="molecule type" value="Genomic_DNA"/>
</dbReference>
<dbReference type="Proteomes" id="UP001177260">
    <property type="component" value="Unassembled WGS sequence"/>
</dbReference>
<keyword evidence="2" id="KW-1185">Reference proteome</keyword>
<comment type="caution">
    <text evidence="1">The sequence shown here is derived from an EMBL/GenBank/DDBJ whole genome shotgun (WGS) entry which is preliminary data.</text>
</comment>
<sequence length="435" mass="47130">MDLLLPKKTSTLRKRASLSFLFHSQKPTFAILQEGPPRYYDFIDTPVLFRPSSQFIDRQKISRELEADIRAACSLLVYRVERGVPSRATKHMSSLPEKSTVTSADKSSATRPQIECKYSGPNVGPEAAALAGIHDSGVGLTQQPSRQTMRVLKSSQSDKPSGLGAGLNPPAGQERCTTSCSAPPDPISTERRSSHPSVSSPKQPEMQSMAGVAAVGHPQAPPNQDTRNFLADDSKSPSLDTVEDSADDVEVFLNPDATLMATGVASFSSPETLLNLSSPDARASDNQPSRWSHSAGSCTTQTDPRQMVGLGTTAVPDPEQQAGIIVDSNGYMHVMSAEEESQRNMHLQQAVMAKMQSGTGLDQARSTEPESAAKRPNTSTQRPQSRLHSAWSAKTRSTVSKWRSRFDEPQSEKPAGMGFFQKIATFFGKRRAQAV</sequence>
<name>A0ACC3B5Q3_9EURO</name>
<reference evidence="1 2" key="1">
    <citation type="journal article" date="2023" name="ACS Omega">
        <title>Identification of the Neoaspergillic Acid Biosynthesis Gene Cluster by Establishing an In Vitro CRISPR-Ribonucleoprotein Genetic System in Aspergillus melleus.</title>
        <authorList>
            <person name="Yuan B."/>
            <person name="Grau M.F."/>
            <person name="Murata R.M."/>
            <person name="Torok T."/>
            <person name="Venkateswaran K."/>
            <person name="Stajich J.E."/>
            <person name="Wang C.C.C."/>
        </authorList>
    </citation>
    <scope>NUCLEOTIDE SEQUENCE [LARGE SCALE GENOMIC DNA]</scope>
    <source>
        <strain evidence="1 2">IMV 1140</strain>
    </source>
</reference>
<evidence type="ECO:0000313" key="2">
    <source>
        <dbReference type="Proteomes" id="UP001177260"/>
    </source>
</evidence>
<proteinExistence type="predicted"/>
<protein>
    <submittedName>
        <fullName evidence="1">Uncharacterized protein</fullName>
    </submittedName>
</protein>